<evidence type="ECO:0000256" key="2">
    <source>
        <dbReference type="ARBA" id="ARBA00022629"/>
    </source>
</evidence>
<dbReference type="EC" id="2.7.1.17" evidence="7"/>
<dbReference type="GO" id="GO:0004856">
    <property type="term" value="F:D-xylulokinase activity"/>
    <property type="evidence" value="ECO:0007669"/>
    <property type="project" value="UniProtKB-EC"/>
</dbReference>
<dbReference type="STRING" id="134601.AFA91_21850"/>
<proteinExistence type="inferred from homology"/>
<evidence type="ECO:0000256" key="1">
    <source>
        <dbReference type="ARBA" id="ARBA00009156"/>
    </source>
</evidence>
<dbReference type="KEGG" id="mgo:AFA91_21850"/>
<dbReference type="GO" id="GO:0005997">
    <property type="term" value="P:xylulose metabolic process"/>
    <property type="evidence" value="ECO:0007669"/>
    <property type="project" value="InterPro"/>
</dbReference>
<keyword evidence="3 7" id="KW-0808">Transferase</keyword>
<evidence type="ECO:0000256" key="7">
    <source>
        <dbReference type="RuleBase" id="RU364073"/>
    </source>
</evidence>
<dbReference type="InterPro" id="IPR043129">
    <property type="entry name" value="ATPase_NBD"/>
</dbReference>
<dbReference type="Pfam" id="PF00370">
    <property type="entry name" value="FGGY_N"/>
    <property type="match status" value="1"/>
</dbReference>
<evidence type="ECO:0000256" key="5">
    <source>
        <dbReference type="ARBA" id="ARBA00022777"/>
    </source>
</evidence>
<keyword evidence="6 7" id="KW-0067">ATP-binding</keyword>
<evidence type="ECO:0000256" key="4">
    <source>
        <dbReference type="ARBA" id="ARBA00022741"/>
    </source>
</evidence>
<dbReference type="NCBIfam" id="TIGR01312">
    <property type="entry name" value="XylB"/>
    <property type="match status" value="1"/>
</dbReference>
<gene>
    <name evidence="7" type="primary">xylB</name>
    <name evidence="10" type="ORF">AFA91_21850</name>
</gene>
<dbReference type="PANTHER" id="PTHR43095:SF5">
    <property type="entry name" value="XYLULOSE KINASE"/>
    <property type="match status" value="1"/>
</dbReference>
<dbReference type="Gene3D" id="3.30.420.40">
    <property type="match status" value="2"/>
</dbReference>
<dbReference type="GO" id="GO:0005524">
    <property type="term" value="F:ATP binding"/>
    <property type="evidence" value="ECO:0007669"/>
    <property type="project" value="UniProtKB-KW"/>
</dbReference>
<dbReference type="PIRSF" id="PIRSF000538">
    <property type="entry name" value="GlpK"/>
    <property type="match status" value="1"/>
</dbReference>
<feature type="domain" description="Carbohydrate kinase FGGY N-terminal" evidence="8">
    <location>
        <begin position="6"/>
        <end position="253"/>
    </location>
</feature>
<dbReference type="OrthoDB" id="9805576at2"/>
<evidence type="ECO:0000256" key="3">
    <source>
        <dbReference type="ARBA" id="ARBA00022679"/>
    </source>
</evidence>
<evidence type="ECO:0000256" key="6">
    <source>
        <dbReference type="ARBA" id="ARBA00022840"/>
    </source>
</evidence>
<accession>A0A0K0X9M4</accession>
<dbReference type="RefSeq" id="WP_049746546.1">
    <property type="nucleotide sequence ID" value="NZ_CP012150.1"/>
</dbReference>
<dbReference type="SUPFAM" id="SSF53067">
    <property type="entry name" value="Actin-like ATPase domain"/>
    <property type="match status" value="2"/>
</dbReference>
<comment type="catalytic activity">
    <reaction evidence="7">
        <text>D-xylulose + ATP = D-xylulose 5-phosphate + ADP + H(+)</text>
        <dbReference type="Rhea" id="RHEA:10964"/>
        <dbReference type="ChEBI" id="CHEBI:15378"/>
        <dbReference type="ChEBI" id="CHEBI:17140"/>
        <dbReference type="ChEBI" id="CHEBI:30616"/>
        <dbReference type="ChEBI" id="CHEBI:57737"/>
        <dbReference type="ChEBI" id="CHEBI:456216"/>
        <dbReference type="EC" id="2.7.1.17"/>
    </reaction>
</comment>
<reference evidence="10 11" key="1">
    <citation type="submission" date="2015-07" db="EMBL/GenBank/DDBJ databases">
        <title>Complete genome sequence of Mycobacterium goodii X7B, a facultative thermophilic biodesulfurizing bacterium.</title>
        <authorList>
            <person name="Yu B."/>
            <person name="Li F."/>
            <person name="Xu P."/>
        </authorList>
    </citation>
    <scope>NUCLEOTIDE SEQUENCE [LARGE SCALE GENOMIC DNA]</scope>
    <source>
        <strain evidence="10 11">X7B</strain>
    </source>
</reference>
<dbReference type="Pfam" id="PF02782">
    <property type="entry name" value="FGGY_C"/>
    <property type="match status" value="1"/>
</dbReference>
<protein>
    <recommendedName>
        <fullName evidence="7">Xylulose kinase</fullName>
        <shortName evidence="7">Xylulokinase</shortName>
        <ecNumber evidence="7">2.7.1.17</ecNumber>
    </recommendedName>
</protein>
<dbReference type="InterPro" id="IPR018484">
    <property type="entry name" value="FGGY_N"/>
</dbReference>
<dbReference type="EMBL" id="CP012150">
    <property type="protein sequence ID" value="AKS34098.1"/>
    <property type="molecule type" value="Genomic_DNA"/>
</dbReference>
<keyword evidence="4 7" id="KW-0547">Nucleotide-binding</keyword>
<dbReference type="InterPro" id="IPR000577">
    <property type="entry name" value="Carb_kinase_FGGY"/>
</dbReference>
<dbReference type="PATRIC" id="fig|134601.6.peg.4511"/>
<dbReference type="AlphaFoldDB" id="A0A0K0X9M4"/>
<dbReference type="InterPro" id="IPR018485">
    <property type="entry name" value="FGGY_C"/>
</dbReference>
<evidence type="ECO:0000313" key="10">
    <source>
        <dbReference type="EMBL" id="AKS34098.1"/>
    </source>
</evidence>
<dbReference type="InterPro" id="IPR050406">
    <property type="entry name" value="FGGY_Carb_Kinase"/>
</dbReference>
<name>A0A0K0X9M4_MYCGD</name>
<dbReference type="Proteomes" id="UP000062255">
    <property type="component" value="Chromosome"/>
</dbReference>
<dbReference type="GO" id="GO:0042732">
    <property type="term" value="P:D-xylose metabolic process"/>
    <property type="evidence" value="ECO:0007669"/>
    <property type="project" value="UniProtKB-KW"/>
</dbReference>
<dbReference type="InterPro" id="IPR006000">
    <property type="entry name" value="Xylulokinase"/>
</dbReference>
<keyword evidence="5 7" id="KW-0418">Kinase</keyword>
<keyword evidence="7" id="KW-0119">Carbohydrate metabolism</keyword>
<evidence type="ECO:0000259" key="9">
    <source>
        <dbReference type="Pfam" id="PF02782"/>
    </source>
</evidence>
<feature type="domain" description="Carbohydrate kinase FGGY C-terminal" evidence="9">
    <location>
        <begin position="316"/>
        <end position="444"/>
    </location>
</feature>
<sequence length="498" mass="51594">MTDIAVLGVDSSTQSCKVEIRELTSGRLLGTGSAAHPPAYPPSSEQHPREWVAAFISATRAALARCASVPEIKAIAVAAQCHGLVLLDEHGNPLRAAKLWNDTTGAPQLAELTARIGAQRWIRSVGSLPTAAFTIAKLAWIAQHEPQLLDRTATMLLPHDYLTFWLTGARVTDRSDASGTGFFDTQNGRWITEYLDLAAGARDWHAMLPAVLGPCDRAGTVQAAAAQALGLDSDGSDIVVAAGGGDQHAAYLGLGLRDGDQYIGIGTSGVVATSCRTAVFDPSGMVDGVADLTGGYLPLVSTLNAARVGETGARLLGTDLAGLAELALAAGESQGPVLVPFLDGERKPDRPEARGGFVDITSHTTREELARAFVEGPLLSLMSARDSLRACGVDVSGGAVAVGGGTRSAATLQLLADLLGDEVTVLDADEATARGACVQAAAAAAHLDVGGLTDLAKRWQPEVRTSATPRTTGRDLVALRARWSELAAAPVLDAGTRP</sequence>
<organism evidence="10 11">
    <name type="scientific">Mycolicibacterium goodii</name>
    <name type="common">Mycobacterium goodii</name>
    <dbReference type="NCBI Taxonomy" id="134601"/>
    <lineage>
        <taxon>Bacteria</taxon>
        <taxon>Bacillati</taxon>
        <taxon>Actinomycetota</taxon>
        <taxon>Actinomycetes</taxon>
        <taxon>Mycobacteriales</taxon>
        <taxon>Mycobacteriaceae</taxon>
        <taxon>Mycolicibacterium</taxon>
    </lineage>
</organism>
<evidence type="ECO:0000313" key="11">
    <source>
        <dbReference type="Proteomes" id="UP000062255"/>
    </source>
</evidence>
<dbReference type="PANTHER" id="PTHR43095">
    <property type="entry name" value="SUGAR KINASE"/>
    <property type="match status" value="1"/>
</dbReference>
<keyword evidence="2 7" id="KW-0859">Xylose metabolism</keyword>
<comment type="similarity">
    <text evidence="1 7">Belongs to the FGGY kinase family.</text>
</comment>
<evidence type="ECO:0000259" key="8">
    <source>
        <dbReference type="Pfam" id="PF00370"/>
    </source>
</evidence>